<dbReference type="PANTHER" id="PTHR40266:SF2">
    <property type="entry name" value="TOXIN HIGB-1"/>
    <property type="match status" value="1"/>
</dbReference>
<dbReference type="Proteomes" id="UP000320813">
    <property type="component" value="Unassembled WGS sequence"/>
</dbReference>
<protein>
    <submittedName>
        <fullName evidence="1">Type II toxin-antitoxin system RelE/ParE family toxin</fullName>
    </submittedName>
</protein>
<dbReference type="AlphaFoldDB" id="A0A519BBX9"/>
<comment type="caution">
    <text evidence="1">The sequence shown here is derived from an EMBL/GenBank/DDBJ whole genome shotgun (WGS) entry which is preliminary data.</text>
</comment>
<organism evidence="1 2">
    <name type="scientific">Candidatus Acidulodesulfobacterium ferriphilum</name>
    <dbReference type="NCBI Taxonomy" id="2597223"/>
    <lineage>
        <taxon>Bacteria</taxon>
        <taxon>Deltaproteobacteria</taxon>
        <taxon>Candidatus Acidulodesulfobacterales</taxon>
        <taxon>Candidatus Acidulodesulfobacterium</taxon>
    </lineage>
</organism>
<sequence length="96" mass="11164">MNFINIETEKLYLNGFSKKIPQHIQKIAIRKLDMIDAAGTLDDLKAPPANRLEALKGDLKGFYSIRINDQYRIVFTFKNGNAHDVYRCLYITDYHN</sequence>
<dbReference type="SUPFAM" id="SSF143011">
    <property type="entry name" value="RelE-like"/>
    <property type="match status" value="1"/>
</dbReference>
<dbReference type="EMBL" id="SGBD01000001">
    <property type="protein sequence ID" value="RZD14779.1"/>
    <property type="molecule type" value="Genomic_DNA"/>
</dbReference>
<accession>A0A519BBX9</accession>
<proteinExistence type="predicted"/>
<gene>
    <name evidence="1" type="ORF">EVJ47_00380</name>
</gene>
<evidence type="ECO:0000313" key="2">
    <source>
        <dbReference type="Proteomes" id="UP000320813"/>
    </source>
</evidence>
<dbReference type="InterPro" id="IPR007711">
    <property type="entry name" value="HigB-1"/>
</dbReference>
<dbReference type="InterPro" id="IPR035093">
    <property type="entry name" value="RelE/ParE_toxin_dom_sf"/>
</dbReference>
<dbReference type="Pfam" id="PF05015">
    <property type="entry name" value="HigB-like_toxin"/>
    <property type="match status" value="1"/>
</dbReference>
<dbReference type="Gene3D" id="3.30.2310.20">
    <property type="entry name" value="RelE-like"/>
    <property type="match status" value="1"/>
</dbReference>
<dbReference type="PANTHER" id="PTHR40266">
    <property type="entry name" value="TOXIN HIGB-1"/>
    <property type="match status" value="1"/>
</dbReference>
<reference evidence="1 2" key="1">
    <citation type="submission" date="2019-01" db="EMBL/GenBank/DDBJ databases">
        <title>Insights into ecological role of a new deltaproteobacterial order Candidatus Sinidesulfobacterales (Sva0485) by metagenomics and metatranscriptomics.</title>
        <authorList>
            <person name="Tan S."/>
            <person name="Liu J."/>
            <person name="Fang Y."/>
            <person name="Hedlund B.P."/>
            <person name="Lian Z.H."/>
            <person name="Huang L.Y."/>
            <person name="Li J.T."/>
            <person name="Huang L.N."/>
            <person name="Li W.J."/>
            <person name="Jiang H.C."/>
            <person name="Dong H.L."/>
            <person name="Shu W.S."/>
        </authorList>
    </citation>
    <scope>NUCLEOTIDE SEQUENCE [LARGE SCALE GENOMIC DNA]</scope>
    <source>
        <strain evidence="1">AP3</strain>
    </source>
</reference>
<name>A0A519BBX9_9DELT</name>
<evidence type="ECO:0000313" key="1">
    <source>
        <dbReference type="EMBL" id="RZD14779.1"/>
    </source>
</evidence>